<name>A0A7X2D2D4_9LACT</name>
<dbReference type="EMBL" id="WITJ01000011">
    <property type="protein sequence ID" value="MQW39955.1"/>
    <property type="molecule type" value="Genomic_DNA"/>
</dbReference>
<dbReference type="OrthoDB" id="9810101at2"/>
<dbReference type="GO" id="GO:0005829">
    <property type="term" value="C:cytosol"/>
    <property type="evidence" value="ECO:0007669"/>
    <property type="project" value="TreeGrafter"/>
</dbReference>
<dbReference type="PROSITE" id="PS01228">
    <property type="entry name" value="COF_1"/>
    <property type="match status" value="1"/>
</dbReference>
<evidence type="ECO:0000313" key="1">
    <source>
        <dbReference type="EMBL" id="MQW39955.1"/>
    </source>
</evidence>
<dbReference type="SFLD" id="SFLDG01140">
    <property type="entry name" value="C2.B:_Phosphomannomutase_and_P"/>
    <property type="match status" value="1"/>
</dbReference>
<organism evidence="1 2">
    <name type="scientific">Lactococcus hircilactis</name>
    <dbReference type="NCBI Taxonomy" id="1494462"/>
    <lineage>
        <taxon>Bacteria</taxon>
        <taxon>Bacillati</taxon>
        <taxon>Bacillota</taxon>
        <taxon>Bacilli</taxon>
        <taxon>Lactobacillales</taxon>
        <taxon>Streptococcaceae</taxon>
        <taxon>Lactococcus</taxon>
    </lineage>
</organism>
<keyword evidence="1" id="KW-0378">Hydrolase</keyword>
<proteinExistence type="predicted"/>
<dbReference type="InterPro" id="IPR023214">
    <property type="entry name" value="HAD_sf"/>
</dbReference>
<accession>A0A7X2D2D4</accession>
<dbReference type="NCBIfam" id="TIGR01484">
    <property type="entry name" value="HAD-SF-IIB"/>
    <property type="match status" value="1"/>
</dbReference>
<dbReference type="NCBIfam" id="TIGR00099">
    <property type="entry name" value="Cof-subfamily"/>
    <property type="match status" value="1"/>
</dbReference>
<dbReference type="GO" id="GO:0000287">
    <property type="term" value="F:magnesium ion binding"/>
    <property type="evidence" value="ECO:0007669"/>
    <property type="project" value="TreeGrafter"/>
</dbReference>
<dbReference type="InterPro" id="IPR006379">
    <property type="entry name" value="HAD-SF_hydro_IIB"/>
</dbReference>
<dbReference type="PANTHER" id="PTHR10000:SF25">
    <property type="entry name" value="PHOSPHATASE YKRA-RELATED"/>
    <property type="match status" value="1"/>
</dbReference>
<keyword evidence="2" id="KW-1185">Reference proteome</keyword>
<dbReference type="RefSeq" id="WP_153496622.1">
    <property type="nucleotide sequence ID" value="NZ_CAXYUY010000012.1"/>
</dbReference>
<dbReference type="SFLD" id="SFLDS00003">
    <property type="entry name" value="Haloacid_Dehalogenase"/>
    <property type="match status" value="1"/>
</dbReference>
<dbReference type="InterPro" id="IPR036412">
    <property type="entry name" value="HAD-like_sf"/>
</dbReference>
<dbReference type="Gene3D" id="3.40.50.1000">
    <property type="entry name" value="HAD superfamily/HAD-like"/>
    <property type="match status" value="1"/>
</dbReference>
<sequence length="261" mass="29248">MKNINDYKALAFFDLDGTLLNAKSQLDLDVVQAIHQIRANGVLPFIATGRGNFELHDIMKQTGITGAIAMNGQYIVLDGKTIYKEEIPKSSIEKLLVAAKPHEEALSFYDGTHYWVNEMTENARIAYDYTHMPLPNVDPTRYLNQEVNMLLVLTKALSQVDYYKAQVPELNFFKNAPSSIDVTNRDTNKGTGLKHILEVLDFKGETFAFGDGRNDLDLLLAADHKTAMGNAVNELKSIADFVTTKNTNHGIVNAFKHWEIL</sequence>
<dbReference type="Gene3D" id="3.30.1240.10">
    <property type="match status" value="1"/>
</dbReference>
<dbReference type="Pfam" id="PF08282">
    <property type="entry name" value="Hydrolase_3"/>
    <property type="match status" value="1"/>
</dbReference>
<dbReference type="InterPro" id="IPR000150">
    <property type="entry name" value="Cof"/>
</dbReference>
<dbReference type="GO" id="GO:0016791">
    <property type="term" value="F:phosphatase activity"/>
    <property type="evidence" value="ECO:0007669"/>
    <property type="project" value="UniProtKB-ARBA"/>
</dbReference>
<dbReference type="PANTHER" id="PTHR10000">
    <property type="entry name" value="PHOSPHOSERINE PHOSPHATASE"/>
    <property type="match status" value="1"/>
</dbReference>
<reference evidence="1 2" key="1">
    <citation type="submission" date="2019-10" db="EMBL/GenBank/DDBJ databases">
        <authorList>
            <person name="Dong K."/>
        </authorList>
    </citation>
    <scope>NUCLEOTIDE SEQUENCE [LARGE SCALE GENOMIC DNA]</scope>
    <source>
        <strain evidence="1 2">DSM 28960</strain>
    </source>
</reference>
<gene>
    <name evidence="1" type="ORF">GHI93_08445</name>
</gene>
<protein>
    <submittedName>
        <fullName evidence="1">Cof-type HAD-IIB family hydrolase</fullName>
    </submittedName>
</protein>
<dbReference type="SUPFAM" id="SSF56784">
    <property type="entry name" value="HAD-like"/>
    <property type="match status" value="1"/>
</dbReference>
<dbReference type="AlphaFoldDB" id="A0A7X2D2D4"/>
<evidence type="ECO:0000313" key="2">
    <source>
        <dbReference type="Proteomes" id="UP000439550"/>
    </source>
</evidence>
<comment type="caution">
    <text evidence="1">The sequence shown here is derived from an EMBL/GenBank/DDBJ whole genome shotgun (WGS) entry which is preliminary data.</text>
</comment>
<dbReference type="Proteomes" id="UP000439550">
    <property type="component" value="Unassembled WGS sequence"/>
</dbReference>